<reference evidence="1 2" key="1">
    <citation type="submission" date="2016-08" db="EMBL/GenBank/DDBJ databases">
        <authorList>
            <person name="Seilhamer J.J."/>
        </authorList>
    </citation>
    <scope>NUCLEOTIDE SEQUENCE [LARGE SCALE GENOMIC DNA]</scope>
    <source>
        <strain evidence="1">ING2-E5A</strain>
    </source>
</reference>
<dbReference type="GO" id="GO:0051301">
    <property type="term" value="P:cell division"/>
    <property type="evidence" value="ECO:0007669"/>
    <property type="project" value="UniProtKB-KW"/>
</dbReference>
<dbReference type="SUPFAM" id="SSF102829">
    <property type="entry name" value="Cell division protein ZapA-like"/>
    <property type="match status" value="1"/>
</dbReference>
<gene>
    <name evidence="1" type="ORF">ING2E5A_1068</name>
</gene>
<dbReference type="InterPro" id="IPR007838">
    <property type="entry name" value="Cell_div_ZapA-like"/>
</dbReference>
<keyword evidence="1" id="KW-0132">Cell division</keyword>
<protein>
    <submittedName>
        <fullName evidence="1">Cell division protein ZapA</fullName>
    </submittedName>
</protein>
<dbReference type="KEGG" id="pmuc:ING2E5A_1068"/>
<dbReference type="RefSeq" id="WP_071136476.1">
    <property type="nucleotide sequence ID" value="NZ_DUQN01000126.1"/>
</dbReference>
<proteinExistence type="predicted"/>
<keyword evidence="1" id="KW-0131">Cell cycle</keyword>
<sequence length="99" mass="11436">MGDEKFLLTLEIDGRKYPLKIKQSEEEAFRKAAKTIHNKINQYRAKFGENPDLTVQDFMALIAIQALVENFSIESKNNTKPYEDTIGSLIKELDIFLQK</sequence>
<evidence type="ECO:0000313" key="1">
    <source>
        <dbReference type="EMBL" id="SCM56841.1"/>
    </source>
</evidence>
<dbReference type="Proteomes" id="UP000178485">
    <property type="component" value="Chromosome i"/>
</dbReference>
<name>A0A1G4G5X5_9BACT</name>
<dbReference type="EMBL" id="LT608328">
    <property type="protein sequence ID" value="SCM56841.1"/>
    <property type="molecule type" value="Genomic_DNA"/>
</dbReference>
<accession>A0A1G4G5X5</accession>
<evidence type="ECO:0000313" key="2">
    <source>
        <dbReference type="Proteomes" id="UP000178485"/>
    </source>
</evidence>
<dbReference type="Pfam" id="PF05164">
    <property type="entry name" value="ZapA"/>
    <property type="match status" value="1"/>
</dbReference>
<dbReference type="InterPro" id="IPR036192">
    <property type="entry name" value="Cell_div_ZapA-like_sf"/>
</dbReference>
<keyword evidence="2" id="KW-1185">Reference proteome</keyword>
<dbReference type="AlphaFoldDB" id="A0A1G4G5X5"/>
<dbReference type="STRING" id="1642646.ING2E5A_1068"/>
<organism evidence="1 2">
    <name type="scientific">Petrimonas mucosa</name>
    <dbReference type="NCBI Taxonomy" id="1642646"/>
    <lineage>
        <taxon>Bacteria</taxon>
        <taxon>Pseudomonadati</taxon>
        <taxon>Bacteroidota</taxon>
        <taxon>Bacteroidia</taxon>
        <taxon>Bacteroidales</taxon>
        <taxon>Dysgonomonadaceae</taxon>
        <taxon>Petrimonas</taxon>
    </lineage>
</organism>